<sequence length="708" mass="73539">MSLSSLRRARVCAPHALSFVLPLSAVALAIVSPGTARAQAAASPVASPIASPSVGTVVITGNPLGSAQLAQPAEVLTGEALAQRRAGTLGDTLAGLPGVAASGFAPQASRPVIRGLDGDRIRLLDNGGASADASNLSFDHAVAVDPLVVERIEVLRGPAALLYGGNATGGVVNTLDNRIPRNPLGEVGGRAEFRLGGAAREQAGAVVLEGGMAGLNWHVDAADRHSQDLRTPRFTPPAGDGEAATPATRVANSGGRGRAGAVGVSWADAQGFVGVAVDGLRQHYGVVVEPDVGIQLQRERVALAGERRGLAGPFSAVEGQYSRTRYQHQEVEGTGEVGTTFRSQGQELRLQARQAPLALGAGTLRGTVGLQAERLDFSALGEEAFVPATRTRNDALFVLQEWALPGLTLSAGARRERATVQSDGDAADAAEPRFGAATSRRFTPTSWSLGAQAPLPGAWLGAPGWSVRGTLGRTERAPAYYELFANGLHVATGAYELGDAALAAERSLHAELGLQWQQGGHSVQVQAWRTRFANYIALDASGTDIALPDGSGSVPEYRFIGVPAALHGLELEARSRWQQAGWALDASAGLDLVRGHNRASGEPLPRLAPLRLQAGLQASRGALSLGLVLRHLAAQHRVPATDRATPGANVVDLSAGWRQRWGQADALWTLKLANLGNALVWNASAVLPARERSPGGARALTAGLRVGF</sequence>
<keyword evidence="4 10" id="KW-1134">Transmembrane beta strand</keyword>
<comment type="caution">
    <text evidence="16">The sequence shown here is derived from an EMBL/GenBank/DDBJ whole genome shotgun (WGS) entry which is preliminary data.</text>
</comment>
<dbReference type="RefSeq" id="WP_341411399.1">
    <property type="nucleotide sequence ID" value="NZ_JBBUTH010000008.1"/>
</dbReference>
<evidence type="ECO:0000256" key="2">
    <source>
        <dbReference type="ARBA" id="ARBA00009810"/>
    </source>
</evidence>
<organism evidence="16 17">
    <name type="scientific">Pseudaquabacterium inlustre</name>
    <dbReference type="NCBI Taxonomy" id="2984192"/>
    <lineage>
        <taxon>Bacteria</taxon>
        <taxon>Pseudomonadati</taxon>
        <taxon>Pseudomonadota</taxon>
        <taxon>Betaproteobacteria</taxon>
        <taxon>Burkholderiales</taxon>
        <taxon>Sphaerotilaceae</taxon>
        <taxon>Pseudaquabacterium</taxon>
    </lineage>
</organism>
<dbReference type="InterPro" id="IPR039426">
    <property type="entry name" value="TonB-dep_rcpt-like"/>
</dbReference>
<evidence type="ECO:0000256" key="8">
    <source>
        <dbReference type="ARBA" id="ARBA00023170"/>
    </source>
</evidence>
<evidence type="ECO:0000313" key="16">
    <source>
        <dbReference type="EMBL" id="MEK8051701.1"/>
    </source>
</evidence>
<dbReference type="EMBL" id="JBBUTH010000008">
    <property type="protein sequence ID" value="MEK8051701.1"/>
    <property type="molecule type" value="Genomic_DNA"/>
</dbReference>
<dbReference type="PROSITE" id="PS52016">
    <property type="entry name" value="TONB_DEPENDENT_REC_3"/>
    <property type="match status" value="1"/>
</dbReference>
<feature type="signal peptide" evidence="13">
    <location>
        <begin position="1"/>
        <end position="38"/>
    </location>
</feature>
<keyword evidence="13" id="KW-0732">Signal</keyword>
<evidence type="ECO:0000256" key="12">
    <source>
        <dbReference type="SAM" id="MobiDB-lite"/>
    </source>
</evidence>
<protein>
    <submittedName>
        <fullName evidence="16">TonB-dependent receptor</fullName>
    </submittedName>
</protein>
<dbReference type="Pfam" id="PF00593">
    <property type="entry name" value="TonB_dep_Rec_b-barrel"/>
    <property type="match status" value="1"/>
</dbReference>
<evidence type="ECO:0000256" key="10">
    <source>
        <dbReference type="PROSITE-ProRule" id="PRU01360"/>
    </source>
</evidence>
<feature type="chain" id="PRO_5047535773" evidence="13">
    <location>
        <begin position="39"/>
        <end position="708"/>
    </location>
</feature>
<keyword evidence="5 10" id="KW-0812">Transmembrane</keyword>
<evidence type="ECO:0000256" key="6">
    <source>
        <dbReference type="ARBA" id="ARBA00023077"/>
    </source>
</evidence>
<dbReference type="PANTHER" id="PTHR30069:SF40">
    <property type="entry name" value="TONB-DEPENDENT RECEPTOR NMB0964-RELATED"/>
    <property type="match status" value="1"/>
</dbReference>
<evidence type="ECO:0000256" key="1">
    <source>
        <dbReference type="ARBA" id="ARBA00004571"/>
    </source>
</evidence>
<dbReference type="PANTHER" id="PTHR30069">
    <property type="entry name" value="TONB-DEPENDENT OUTER MEMBRANE RECEPTOR"/>
    <property type="match status" value="1"/>
</dbReference>
<evidence type="ECO:0000256" key="4">
    <source>
        <dbReference type="ARBA" id="ARBA00022452"/>
    </source>
</evidence>
<evidence type="ECO:0000256" key="11">
    <source>
        <dbReference type="RuleBase" id="RU003357"/>
    </source>
</evidence>
<evidence type="ECO:0000256" key="13">
    <source>
        <dbReference type="SAM" id="SignalP"/>
    </source>
</evidence>
<dbReference type="Proteomes" id="UP001365405">
    <property type="component" value="Unassembled WGS sequence"/>
</dbReference>
<keyword evidence="8 16" id="KW-0675">Receptor</keyword>
<keyword evidence="17" id="KW-1185">Reference proteome</keyword>
<evidence type="ECO:0000256" key="9">
    <source>
        <dbReference type="ARBA" id="ARBA00023237"/>
    </source>
</evidence>
<dbReference type="InterPro" id="IPR000531">
    <property type="entry name" value="Beta-barrel_TonB"/>
</dbReference>
<evidence type="ECO:0000256" key="5">
    <source>
        <dbReference type="ARBA" id="ARBA00022692"/>
    </source>
</evidence>
<accession>A0ABU9CIM8</accession>
<dbReference type="Pfam" id="PF07715">
    <property type="entry name" value="Plug"/>
    <property type="match status" value="1"/>
</dbReference>
<keyword evidence="6 11" id="KW-0798">TonB box</keyword>
<keyword evidence="9 10" id="KW-0998">Cell outer membrane</keyword>
<dbReference type="InterPro" id="IPR036942">
    <property type="entry name" value="Beta-barrel_TonB_sf"/>
</dbReference>
<dbReference type="InterPro" id="IPR012910">
    <property type="entry name" value="Plug_dom"/>
</dbReference>
<name>A0ABU9CIM8_9BURK</name>
<keyword evidence="7 10" id="KW-0472">Membrane</keyword>
<evidence type="ECO:0000313" key="17">
    <source>
        <dbReference type="Proteomes" id="UP001365405"/>
    </source>
</evidence>
<evidence type="ECO:0000256" key="3">
    <source>
        <dbReference type="ARBA" id="ARBA00022448"/>
    </source>
</evidence>
<dbReference type="InterPro" id="IPR037066">
    <property type="entry name" value="Plug_dom_sf"/>
</dbReference>
<comment type="subcellular location">
    <subcellularLocation>
        <location evidence="1 10">Cell outer membrane</location>
        <topology evidence="1 10">Multi-pass membrane protein</topology>
    </subcellularLocation>
</comment>
<evidence type="ECO:0000259" key="14">
    <source>
        <dbReference type="Pfam" id="PF00593"/>
    </source>
</evidence>
<proteinExistence type="inferred from homology"/>
<feature type="domain" description="TonB-dependent receptor plug" evidence="15">
    <location>
        <begin position="69"/>
        <end position="171"/>
    </location>
</feature>
<dbReference type="Gene3D" id="2.40.170.20">
    <property type="entry name" value="TonB-dependent receptor, beta-barrel domain"/>
    <property type="match status" value="1"/>
</dbReference>
<evidence type="ECO:0000259" key="15">
    <source>
        <dbReference type="Pfam" id="PF07715"/>
    </source>
</evidence>
<feature type="domain" description="TonB-dependent receptor-like beta-barrel" evidence="14">
    <location>
        <begin position="321"/>
        <end position="670"/>
    </location>
</feature>
<dbReference type="Gene3D" id="2.170.130.10">
    <property type="entry name" value="TonB-dependent receptor, plug domain"/>
    <property type="match status" value="1"/>
</dbReference>
<comment type="similarity">
    <text evidence="2 10 11">Belongs to the TonB-dependent receptor family.</text>
</comment>
<reference evidence="16 17" key="1">
    <citation type="submission" date="2024-04" db="EMBL/GenBank/DDBJ databases">
        <title>Novel species of the genus Ideonella isolated from streams.</title>
        <authorList>
            <person name="Lu H."/>
        </authorList>
    </citation>
    <scope>NUCLEOTIDE SEQUENCE [LARGE SCALE GENOMIC DNA]</scope>
    <source>
        <strain evidence="16 17">DXS22W</strain>
    </source>
</reference>
<gene>
    <name evidence="16" type="ORF">AACH10_15730</name>
</gene>
<keyword evidence="3 10" id="KW-0813">Transport</keyword>
<evidence type="ECO:0000256" key="7">
    <source>
        <dbReference type="ARBA" id="ARBA00023136"/>
    </source>
</evidence>
<feature type="region of interest" description="Disordered" evidence="12">
    <location>
        <begin position="229"/>
        <end position="256"/>
    </location>
</feature>
<dbReference type="SUPFAM" id="SSF56935">
    <property type="entry name" value="Porins"/>
    <property type="match status" value="1"/>
</dbReference>